<dbReference type="GO" id="GO:0016020">
    <property type="term" value="C:membrane"/>
    <property type="evidence" value="ECO:0007669"/>
    <property type="project" value="InterPro"/>
</dbReference>
<evidence type="ECO:0000256" key="5">
    <source>
        <dbReference type="ARBA" id="ARBA00022692"/>
    </source>
</evidence>
<protein>
    <recommendedName>
        <fullName evidence="12">Bidirectional sugar transporter SWEET</fullName>
    </recommendedName>
</protein>
<keyword evidence="11" id="KW-1185">Reference proteome</keyword>
<evidence type="ECO:0000256" key="7">
    <source>
        <dbReference type="ARBA" id="ARBA00022989"/>
    </source>
</evidence>
<dbReference type="FunFam" id="1.20.1280.290:FF:000002">
    <property type="entry name" value="Bidirectional sugar transporter SWEET"/>
    <property type="match status" value="1"/>
</dbReference>
<feature type="transmembrane region" description="Helical" evidence="9">
    <location>
        <begin position="142"/>
        <end position="162"/>
    </location>
</feature>
<comment type="caution">
    <text evidence="10">The sequence shown here is derived from an EMBL/GenBank/DDBJ whole genome shotgun (WGS) entry which is preliminary data.</text>
</comment>
<feature type="transmembrane region" description="Helical" evidence="9">
    <location>
        <begin position="21"/>
        <end position="39"/>
    </location>
</feature>
<evidence type="ECO:0000256" key="9">
    <source>
        <dbReference type="SAM" id="Phobius"/>
    </source>
</evidence>
<evidence type="ECO:0000256" key="3">
    <source>
        <dbReference type="ARBA" id="ARBA00022448"/>
    </source>
</evidence>
<dbReference type="InterPro" id="IPR004316">
    <property type="entry name" value="SWEET_rpt"/>
</dbReference>
<comment type="similarity">
    <text evidence="2">Belongs to the SWEET sugar transporter family.</text>
</comment>
<evidence type="ECO:0000256" key="4">
    <source>
        <dbReference type="ARBA" id="ARBA00022597"/>
    </source>
</evidence>
<feature type="transmembrane region" description="Helical" evidence="9">
    <location>
        <begin position="202"/>
        <end position="223"/>
    </location>
</feature>
<keyword evidence="5 9" id="KW-0812">Transmembrane</keyword>
<feature type="transmembrane region" description="Helical" evidence="9">
    <location>
        <begin position="83"/>
        <end position="102"/>
    </location>
</feature>
<evidence type="ECO:0000256" key="6">
    <source>
        <dbReference type="ARBA" id="ARBA00022737"/>
    </source>
</evidence>
<dbReference type="FunFam" id="1.20.1280.290:FF:000001">
    <property type="entry name" value="Bidirectional sugar transporter SWEET"/>
    <property type="match status" value="1"/>
</dbReference>
<dbReference type="GO" id="GO:0012505">
    <property type="term" value="C:endomembrane system"/>
    <property type="evidence" value="ECO:0007669"/>
    <property type="project" value="UniProtKB-SubCell"/>
</dbReference>
<feature type="transmembrane region" description="Helical" evidence="9">
    <location>
        <begin position="168"/>
        <end position="190"/>
    </location>
</feature>
<keyword evidence="6" id="KW-0677">Repeat</keyword>
<gene>
    <name evidence="10" type="ORF">Ahy_A06g027366</name>
</gene>
<proteinExistence type="inferred from homology"/>
<dbReference type="GO" id="GO:0051119">
    <property type="term" value="F:sugar transmembrane transporter activity"/>
    <property type="evidence" value="ECO:0007669"/>
    <property type="project" value="InterPro"/>
</dbReference>
<evidence type="ECO:0000256" key="8">
    <source>
        <dbReference type="ARBA" id="ARBA00023136"/>
    </source>
</evidence>
<dbReference type="Gene3D" id="1.20.1280.290">
    <property type="match status" value="2"/>
</dbReference>
<evidence type="ECO:0000256" key="2">
    <source>
        <dbReference type="ARBA" id="ARBA00007809"/>
    </source>
</evidence>
<evidence type="ECO:0000313" key="10">
    <source>
        <dbReference type="EMBL" id="RYR52448.1"/>
    </source>
</evidence>
<dbReference type="SMR" id="A0A445CNG6"/>
<evidence type="ECO:0008006" key="12">
    <source>
        <dbReference type="Google" id="ProtNLM"/>
    </source>
</evidence>
<comment type="subcellular location">
    <subcellularLocation>
        <location evidence="1">Endomembrane system</location>
        <topology evidence="1">Multi-pass membrane protein</topology>
    </subcellularLocation>
</comment>
<dbReference type="Pfam" id="PF03083">
    <property type="entry name" value="MtN3_slv"/>
    <property type="match status" value="2"/>
</dbReference>
<dbReference type="PANTHER" id="PTHR10791">
    <property type="entry name" value="RAG1-ACTIVATING PROTEIN 1"/>
    <property type="match status" value="1"/>
</dbReference>
<evidence type="ECO:0000256" key="1">
    <source>
        <dbReference type="ARBA" id="ARBA00004127"/>
    </source>
</evidence>
<accession>A0A445CNG6</accession>
<dbReference type="Gramene" id="arahy.Tifrunner.gnm2.ann2.Ah06g050300.1">
    <property type="protein sequence ID" value="arahy.Tifrunner.gnm2.ann2.Ah06g050300.1-CDS"/>
    <property type="gene ID" value="arahy.Tifrunner.gnm2.ann2.Ah06g050300"/>
</dbReference>
<keyword evidence="8 9" id="KW-0472">Membrane</keyword>
<sequence>MDINMLEPSKFLHLTIPSNRINTYITFYLNFIVSFIHISSSFMTTLIFAVGIIGTVLSLLVFASPITTFREVVKKKSTENYKVAPYIATFLCTSLWSFYGGLKPGGFLVAAVNGAGALFHCVYILLFLLYSPQHTKVKTAQYVGVVDVGFLAAVISVTVLGLDGTIQLTVLGMLCSGLTVVMYASPLLALKTVIKTKSVEYMPFLLSLFMFLNAGAWALYSLLVRDFYIGIPNFVGLILGLAQITVYLRYKEKVRAASEKGNMVSAMEMGAYGYECEEKPSKTNTNGYDGGAIKVAEKTLKKANSLPKPTLNREQTIERVLQKALSFGEYNDDHHHDDVYSIIQLINFRPRTVA</sequence>
<keyword evidence="4" id="KW-0762">Sugar transport</keyword>
<feature type="transmembrane region" description="Helical" evidence="9">
    <location>
        <begin position="229"/>
        <end position="250"/>
    </location>
</feature>
<name>A0A445CNG6_ARAHY</name>
<dbReference type="InterPro" id="IPR047664">
    <property type="entry name" value="SWEET"/>
</dbReference>
<feature type="transmembrane region" description="Helical" evidence="9">
    <location>
        <begin position="45"/>
        <end position="63"/>
    </location>
</feature>
<reference evidence="10 11" key="1">
    <citation type="submission" date="2019-01" db="EMBL/GenBank/DDBJ databases">
        <title>Sequencing of cultivated peanut Arachis hypogaea provides insights into genome evolution and oil improvement.</title>
        <authorList>
            <person name="Chen X."/>
        </authorList>
    </citation>
    <scope>NUCLEOTIDE SEQUENCE [LARGE SCALE GENOMIC DNA]</scope>
    <source>
        <strain evidence="11">cv. Fuhuasheng</strain>
        <tissue evidence="10">Leaves</tissue>
    </source>
</reference>
<dbReference type="GO" id="GO:0051260">
    <property type="term" value="P:protein homooligomerization"/>
    <property type="evidence" value="ECO:0007669"/>
    <property type="project" value="UniProtKB-ARBA"/>
</dbReference>
<dbReference type="EMBL" id="SDMP01000006">
    <property type="protein sequence ID" value="RYR52448.1"/>
    <property type="molecule type" value="Genomic_DNA"/>
</dbReference>
<dbReference type="AlphaFoldDB" id="A0A445CNG6"/>
<keyword evidence="7 9" id="KW-1133">Transmembrane helix</keyword>
<dbReference type="PANTHER" id="PTHR10791:SF142">
    <property type="entry name" value="BIDIRECTIONAL SUGAR TRANSPORTER SWEET16"/>
    <property type="match status" value="1"/>
</dbReference>
<organism evidence="10 11">
    <name type="scientific">Arachis hypogaea</name>
    <name type="common">Peanut</name>
    <dbReference type="NCBI Taxonomy" id="3818"/>
    <lineage>
        <taxon>Eukaryota</taxon>
        <taxon>Viridiplantae</taxon>
        <taxon>Streptophyta</taxon>
        <taxon>Embryophyta</taxon>
        <taxon>Tracheophyta</taxon>
        <taxon>Spermatophyta</taxon>
        <taxon>Magnoliopsida</taxon>
        <taxon>eudicotyledons</taxon>
        <taxon>Gunneridae</taxon>
        <taxon>Pentapetalae</taxon>
        <taxon>rosids</taxon>
        <taxon>fabids</taxon>
        <taxon>Fabales</taxon>
        <taxon>Fabaceae</taxon>
        <taxon>Papilionoideae</taxon>
        <taxon>50 kb inversion clade</taxon>
        <taxon>dalbergioids sensu lato</taxon>
        <taxon>Dalbergieae</taxon>
        <taxon>Pterocarpus clade</taxon>
        <taxon>Arachis</taxon>
    </lineage>
</organism>
<feature type="transmembrane region" description="Helical" evidence="9">
    <location>
        <begin position="108"/>
        <end position="130"/>
    </location>
</feature>
<dbReference type="Proteomes" id="UP000289738">
    <property type="component" value="Chromosome A06"/>
</dbReference>
<keyword evidence="3" id="KW-0813">Transport</keyword>
<evidence type="ECO:0000313" key="11">
    <source>
        <dbReference type="Proteomes" id="UP000289738"/>
    </source>
</evidence>